<feature type="binding site" evidence="7">
    <location>
        <begin position="88"/>
        <end position="90"/>
    </location>
    <ligand>
        <name>substrate</name>
    </ligand>
</feature>
<dbReference type="PANTHER" id="PTHR11241:SF0">
    <property type="entry name" value="DEOXYURIDINE 5'-TRIPHOSPHATE NUCLEOTIDOHYDROLASE"/>
    <property type="match status" value="1"/>
</dbReference>
<dbReference type="Proteomes" id="UP000199377">
    <property type="component" value="Unassembled WGS sequence"/>
</dbReference>
<evidence type="ECO:0000256" key="4">
    <source>
        <dbReference type="ARBA" id="ARBA00022842"/>
    </source>
</evidence>
<reference evidence="9 10" key="1">
    <citation type="submission" date="2016-10" db="EMBL/GenBank/DDBJ databases">
        <authorList>
            <person name="de Groot N.N."/>
        </authorList>
    </citation>
    <scope>NUCLEOTIDE SEQUENCE [LARGE SCALE GENOMIC DNA]</scope>
    <source>
        <strain evidence="9 10">CGMCC 1.11030</strain>
    </source>
</reference>
<dbReference type="UniPathway" id="UPA00610">
    <property type="reaction ID" value="UER00666"/>
</dbReference>
<comment type="cofactor">
    <cofactor evidence="7">
        <name>Mg(2+)</name>
        <dbReference type="ChEBI" id="CHEBI:18420"/>
    </cofactor>
</comment>
<keyword evidence="5 7" id="KW-0546">Nucleotide metabolism</keyword>
<dbReference type="GO" id="GO:0046081">
    <property type="term" value="P:dUTP catabolic process"/>
    <property type="evidence" value="ECO:0007669"/>
    <property type="project" value="InterPro"/>
</dbReference>
<dbReference type="GO" id="GO:0000287">
    <property type="term" value="F:magnesium ion binding"/>
    <property type="evidence" value="ECO:0007669"/>
    <property type="project" value="UniProtKB-UniRule"/>
</dbReference>
<dbReference type="EMBL" id="FOQH01000004">
    <property type="protein sequence ID" value="SFI11359.1"/>
    <property type="molecule type" value="Genomic_DNA"/>
</dbReference>
<dbReference type="HAMAP" id="MF_00116">
    <property type="entry name" value="dUTPase_bact"/>
    <property type="match status" value="1"/>
</dbReference>
<dbReference type="InterPro" id="IPR008181">
    <property type="entry name" value="dUTPase"/>
</dbReference>
<dbReference type="OrthoDB" id="9809956at2"/>
<dbReference type="InterPro" id="IPR029054">
    <property type="entry name" value="dUTPase-like"/>
</dbReference>
<comment type="similarity">
    <text evidence="1 7">Belongs to the dUTPase family.</text>
</comment>
<dbReference type="SUPFAM" id="SSF51283">
    <property type="entry name" value="dUTPase-like"/>
    <property type="match status" value="1"/>
</dbReference>
<evidence type="ECO:0000256" key="1">
    <source>
        <dbReference type="ARBA" id="ARBA00006581"/>
    </source>
</evidence>
<feature type="binding site" evidence="7">
    <location>
        <begin position="71"/>
        <end position="73"/>
    </location>
    <ligand>
        <name>substrate</name>
    </ligand>
</feature>
<dbReference type="PANTHER" id="PTHR11241">
    <property type="entry name" value="DEOXYURIDINE 5'-TRIPHOSPHATE NUCLEOTIDOHYDROLASE"/>
    <property type="match status" value="1"/>
</dbReference>
<comment type="pathway">
    <text evidence="7">Pyrimidine metabolism; dUMP biosynthesis; dUMP from dCTP (dUTP route): step 2/2.</text>
</comment>
<name>A0A1I3FJH0_9RHOB</name>
<organism evidence="9 10">
    <name type="scientific">Albimonas pacifica</name>
    <dbReference type="NCBI Taxonomy" id="1114924"/>
    <lineage>
        <taxon>Bacteria</taxon>
        <taxon>Pseudomonadati</taxon>
        <taxon>Pseudomonadota</taxon>
        <taxon>Alphaproteobacteria</taxon>
        <taxon>Rhodobacterales</taxon>
        <taxon>Paracoccaceae</taxon>
        <taxon>Albimonas</taxon>
    </lineage>
</organism>
<comment type="function">
    <text evidence="7">This enzyme is involved in nucleotide metabolism: it produces dUMP, the immediate precursor of thymidine nucleotides and it decreases the intracellular concentration of dUTP so that uracil cannot be incorporated into DNA.</text>
</comment>
<dbReference type="Gene3D" id="2.70.40.10">
    <property type="match status" value="1"/>
</dbReference>
<keyword evidence="10" id="KW-1185">Reference proteome</keyword>
<feature type="domain" description="dUTPase-like" evidence="8">
    <location>
        <begin position="18"/>
        <end position="150"/>
    </location>
</feature>
<gene>
    <name evidence="7" type="primary">dut</name>
    <name evidence="9" type="ORF">SAMN05216258_104325</name>
</gene>
<evidence type="ECO:0000256" key="5">
    <source>
        <dbReference type="ARBA" id="ARBA00023080"/>
    </source>
</evidence>
<comment type="caution">
    <text evidence="7">Lacks conserved residue(s) required for the propagation of feature annotation.</text>
</comment>
<proteinExistence type="inferred from homology"/>
<keyword evidence="3 7" id="KW-0378">Hydrolase</keyword>
<evidence type="ECO:0000313" key="9">
    <source>
        <dbReference type="EMBL" id="SFI11359.1"/>
    </source>
</evidence>
<dbReference type="RefSeq" id="WP_092859612.1">
    <property type="nucleotide sequence ID" value="NZ_FOQH01000004.1"/>
</dbReference>
<accession>A0A1I3FJH0</accession>
<dbReference type="Pfam" id="PF00692">
    <property type="entry name" value="dUTPase"/>
    <property type="match status" value="1"/>
</dbReference>
<evidence type="ECO:0000256" key="6">
    <source>
        <dbReference type="ARBA" id="ARBA00047686"/>
    </source>
</evidence>
<dbReference type="NCBIfam" id="NF001862">
    <property type="entry name" value="PRK00601.1"/>
    <property type="match status" value="1"/>
</dbReference>
<evidence type="ECO:0000256" key="7">
    <source>
        <dbReference type="HAMAP-Rule" id="MF_00116"/>
    </source>
</evidence>
<dbReference type="STRING" id="1114924.SAMN05216258_104325"/>
<feature type="binding site" evidence="7">
    <location>
        <position position="84"/>
    </location>
    <ligand>
        <name>substrate</name>
    </ligand>
</feature>
<dbReference type="CDD" id="cd07557">
    <property type="entry name" value="trimeric_dUTPase"/>
    <property type="match status" value="1"/>
</dbReference>
<dbReference type="InterPro" id="IPR036157">
    <property type="entry name" value="dUTPase-like_sf"/>
</dbReference>
<dbReference type="InterPro" id="IPR033704">
    <property type="entry name" value="dUTPase_trimeric"/>
</dbReference>
<evidence type="ECO:0000256" key="2">
    <source>
        <dbReference type="ARBA" id="ARBA00022723"/>
    </source>
</evidence>
<protein>
    <recommendedName>
        <fullName evidence="7">Deoxyuridine 5'-triphosphate nucleotidohydrolase</fullName>
        <shortName evidence="7">dUTPase</shortName>
        <ecNumber evidence="7">3.6.1.23</ecNumber>
    </recommendedName>
    <alternativeName>
        <fullName evidence="7">dUTP pyrophosphatase</fullName>
    </alternativeName>
</protein>
<evidence type="ECO:0000259" key="8">
    <source>
        <dbReference type="Pfam" id="PF00692"/>
    </source>
</evidence>
<dbReference type="NCBIfam" id="TIGR00576">
    <property type="entry name" value="dut"/>
    <property type="match status" value="1"/>
</dbReference>
<sequence>MEIEIALTRLPHHDPALPLPAYETAGAAGMDLRASFPDRGTVSLAPGARTLVPTGLAIALPAGFEAQVRPRSGLALKKGLTVANAPGTVDSDYRGEVGVILVNLGDAAVEIAHGDRIAQMVIAPVTRGLWREVETLDETARGAGGFGSTGVGAAERTSG</sequence>
<keyword evidence="2 7" id="KW-0479">Metal-binding</keyword>
<dbReference type="AlphaFoldDB" id="A0A1I3FJH0"/>
<comment type="catalytic activity">
    <reaction evidence="6 7">
        <text>dUTP + H2O = dUMP + diphosphate + H(+)</text>
        <dbReference type="Rhea" id="RHEA:10248"/>
        <dbReference type="ChEBI" id="CHEBI:15377"/>
        <dbReference type="ChEBI" id="CHEBI:15378"/>
        <dbReference type="ChEBI" id="CHEBI:33019"/>
        <dbReference type="ChEBI" id="CHEBI:61555"/>
        <dbReference type="ChEBI" id="CHEBI:246422"/>
        <dbReference type="EC" id="3.6.1.23"/>
    </reaction>
</comment>
<dbReference type="GO" id="GO:0006226">
    <property type="term" value="P:dUMP biosynthetic process"/>
    <property type="evidence" value="ECO:0007669"/>
    <property type="project" value="UniProtKB-UniRule"/>
</dbReference>
<evidence type="ECO:0000313" key="10">
    <source>
        <dbReference type="Proteomes" id="UP000199377"/>
    </source>
</evidence>
<keyword evidence="4 7" id="KW-0460">Magnesium</keyword>
<dbReference type="GO" id="GO:0004170">
    <property type="term" value="F:dUTP diphosphatase activity"/>
    <property type="evidence" value="ECO:0007669"/>
    <property type="project" value="UniProtKB-UniRule"/>
</dbReference>
<evidence type="ECO:0000256" key="3">
    <source>
        <dbReference type="ARBA" id="ARBA00022801"/>
    </source>
</evidence>
<dbReference type="EC" id="3.6.1.23" evidence="7"/>
<dbReference type="FunFam" id="2.70.40.10:FF:000002">
    <property type="entry name" value="dUTP diphosphatase"/>
    <property type="match status" value="1"/>
</dbReference>